<dbReference type="Proteomes" id="UP000305778">
    <property type="component" value="Unassembled WGS sequence"/>
</dbReference>
<keyword evidence="1" id="KW-0812">Transmembrane</keyword>
<name>A0A4U0RR70_9ACTN</name>
<dbReference type="RefSeq" id="WP_136730501.1">
    <property type="nucleotide sequence ID" value="NZ_SUMC01000139.1"/>
</dbReference>
<dbReference type="OrthoDB" id="3384074at2"/>
<sequence>MFETALIGMPPLCWARLARTRVVGAVVGAALLAAAALLIGELAGLLPQQPRAEAVVGYGPLTALLIGAGVLAERRLRGRRPRTERTYHATVALCSYLAVVLLLFTPYYVIFALREPWVPSTDLVLPLPPGYSVTADTGTAGGCGSGTCSRGLTVIGPAGQSAADTAARLRGWLTTRHGWRLDANGSGSRRIGWLLDPRLESVDVGLADQRVDILLEGGDGWH</sequence>
<dbReference type="EMBL" id="SUMC01000139">
    <property type="protein sequence ID" value="TJZ97832.1"/>
    <property type="molecule type" value="Genomic_DNA"/>
</dbReference>
<keyword evidence="3" id="KW-1185">Reference proteome</keyword>
<organism evidence="2 3">
    <name type="scientific">Actinacidiphila oryziradicis</name>
    <dbReference type="NCBI Taxonomy" id="2571141"/>
    <lineage>
        <taxon>Bacteria</taxon>
        <taxon>Bacillati</taxon>
        <taxon>Actinomycetota</taxon>
        <taxon>Actinomycetes</taxon>
        <taxon>Kitasatosporales</taxon>
        <taxon>Streptomycetaceae</taxon>
        <taxon>Actinacidiphila</taxon>
    </lineage>
</organism>
<keyword evidence="1" id="KW-0472">Membrane</keyword>
<evidence type="ECO:0000313" key="3">
    <source>
        <dbReference type="Proteomes" id="UP000305778"/>
    </source>
</evidence>
<dbReference type="AlphaFoldDB" id="A0A4U0RR70"/>
<reference evidence="2 3" key="1">
    <citation type="submission" date="2019-04" db="EMBL/GenBank/DDBJ databases">
        <title>Streptomyces oryziradicis sp. nov., a novel actinomycete isolated from rhizosphere soil of rice (Oryza sativa L.).</title>
        <authorList>
            <person name="Li C."/>
        </authorList>
    </citation>
    <scope>NUCLEOTIDE SEQUENCE [LARGE SCALE GENOMIC DNA]</scope>
    <source>
        <strain evidence="2 3">NEAU-C40</strain>
    </source>
</reference>
<evidence type="ECO:0000313" key="2">
    <source>
        <dbReference type="EMBL" id="TJZ97832.1"/>
    </source>
</evidence>
<feature type="transmembrane region" description="Helical" evidence="1">
    <location>
        <begin position="93"/>
        <end position="113"/>
    </location>
</feature>
<evidence type="ECO:0000256" key="1">
    <source>
        <dbReference type="SAM" id="Phobius"/>
    </source>
</evidence>
<protein>
    <submittedName>
        <fullName evidence="2">Uncharacterized protein</fullName>
    </submittedName>
</protein>
<accession>A0A4U0RR70</accession>
<comment type="caution">
    <text evidence="2">The sequence shown here is derived from an EMBL/GenBank/DDBJ whole genome shotgun (WGS) entry which is preliminary data.</text>
</comment>
<feature type="transmembrane region" description="Helical" evidence="1">
    <location>
        <begin position="55"/>
        <end position="72"/>
    </location>
</feature>
<gene>
    <name evidence="2" type="ORF">FCI23_49215</name>
</gene>
<feature type="transmembrane region" description="Helical" evidence="1">
    <location>
        <begin position="21"/>
        <end position="43"/>
    </location>
</feature>
<keyword evidence="1" id="KW-1133">Transmembrane helix</keyword>
<proteinExistence type="predicted"/>